<protein>
    <submittedName>
        <fullName evidence="6">Sugar ABC transporter substrate-binding protein</fullName>
    </submittedName>
</protein>
<dbReference type="Pfam" id="PF13407">
    <property type="entry name" value="Peripla_BP_4"/>
    <property type="match status" value="1"/>
</dbReference>
<gene>
    <name evidence="6" type="ORF">SPF06_17575</name>
</gene>
<comment type="similarity">
    <text evidence="2">Belongs to the bacterial solute-binding protein 2 family.</text>
</comment>
<evidence type="ECO:0000256" key="1">
    <source>
        <dbReference type="ARBA" id="ARBA00004196"/>
    </source>
</evidence>
<dbReference type="Gene3D" id="3.40.50.2300">
    <property type="match status" value="2"/>
</dbReference>
<sequence length="348" mass="35512">MTMKSIARAARNRRVLAVAGVLAVLATSACSQSGNSSGSTSGAAAGGSGKAKIFVIGGKSDDPFWSKVKRGVDDAAKVVQAQGGSVTFLGPQNYDNLGPDAAKLIDSTLSQGATAVIAPDWVPDAEDSALKHVTGQKVPLFIYNAGGLPAADKVGAVNYVGSEEYTAGKAGGTYLGQHGAKHSLCVNTLPGSTNTEDRCRGIDDGIKANGGSSTELPLPSSQFGNQTAVAQAIKAALLKDSSIDSVVTISTSDAGSAVSAVQQANLTGKVKPATFDMDTATLNNIKNGTTLFAIDQQPYMQGYLSVSMANSYVAYGLNLPQRPILTGPAIIDSQNVDQALSGEQAGVR</sequence>
<dbReference type="RefSeq" id="WP_323280435.1">
    <property type="nucleotide sequence ID" value="NZ_JAYGGQ010000015.1"/>
</dbReference>
<feature type="signal peptide" evidence="4">
    <location>
        <begin position="1"/>
        <end position="31"/>
    </location>
</feature>
<evidence type="ECO:0000256" key="3">
    <source>
        <dbReference type="ARBA" id="ARBA00022729"/>
    </source>
</evidence>
<dbReference type="CDD" id="cd06312">
    <property type="entry name" value="PBP1_ABC_sugar_binding-like"/>
    <property type="match status" value="1"/>
</dbReference>
<feature type="domain" description="Periplasmic binding protein" evidence="5">
    <location>
        <begin position="54"/>
        <end position="313"/>
    </location>
</feature>
<feature type="chain" id="PRO_5045568600" evidence="4">
    <location>
        <begin position="32"/>
        <end position="348"/>
    </location>
</feature>
<proteinExistence type="inferred from homology"/>
<comment type="caution">
    <text evidence="6">The sequence shown here is derived from an EMBL/GenBank/DDBJ whole genome shotgun (WGS) entry which is preliminary data.</text>
</comment>
<accession>A0ABU5TA27</accession>
<keyword evidence="7" id="KW-1185">Reference proteome</keyword>
<dbReference type="Proteomes" id="UP001304769">
    <property type="component" value="Unassembled WGS sequence"/>
</dbReference>
<evidence type="ECO:0000313" key="7">
    <source>
        <dbReference type="Proteomes" id="UP001304769"/>
    </source>
</evidence>
<organism evidence="6 7">
    <name type="scientific">Sinomonas terricola</name>
    <dbReference type="NCBI Taxonomy" id="3110330"/>
    <lineage>
        <taxon>Bacteria</taxon>
        <taxon>Bacillati</taxon>
        <taxon>Actinomycetota</taxon>
        <taxon>Actinomycetes</taxon>
        <taxon>Micrococcales</taxon>
        <taxon>Micrococcaceae</taxon>
        <taxon>Sinomonas</taxon>
    </lineage>
</organism>
<name>A0ABU5TA27_9MICC</name>
<evidence type="ECO:0000256" key="2">
    <source>
        <dbReference type="ARBA" id="ARBA00007639"/>
    </source>
</evidence>
<evidence type="ECO:0000313" key="6">
    <source>
        <dbReference type="EMBL" id="MEA5456540.1"/>
    </source>
</evidence>
<dbReference type="PROSITE" id="PS51257">
    <property type="entry name" value="PROKAR_LIPOPROTEIN"/>
    <property type="match status" value="1"/>
</dbReference>
<reference evidence="6 7" key="1">
    <citation type="submission" date="2023-12" db="EMBL/GenBank/DDBJ databases">
        <title>Sinomonas terricola sp. nov, isolated from litchi orchard soil in Guangdong, PR China.</title>
        <authorList>
            <person name="Jiaxin W."/>
            <person name="Yang Z."/>
            <person name="Honghui Z."/>
        </authorList>
    </citation>
    <scope>NUCLEOTIDE SEQUENCE [LARGE SCALE GENOMIC DNA]</scope>
    <source>
        <strain evidence="6 7">JGH33</strain>
    </source>
</reference>
<dbReference type="PANTHER" id="PTHR46847:SF1">
    <property type="entry name" value="D-ALLOSE-BINDING PERIPLASMIC PROTEIN-RELATED"/>
    <property type="match status" value="1"/>
</dbReference>
<comment type="subcellular location">
    <subcellularLocation>
        <location evidence="1">Cell envelope</location>
    </subcellularLocation>
</comment>
<evidence type="ECO:0000256" key="4">
    <source>
        <dbReference type="SAM" id="SignalP"/>
    </source>
</evidence>
<dbReference type="EMBL" id="JAYGGQ010000015">
    <property type="protein sequence ID" value="MEA5456540.1"/>
    <property type="molecule type" value="Genomic_DNA"/>
</dbReference>
<dbReference type="PANTHER" id="PTHR46847">
    <property type="entry name" value="D-ALLOSE-BINDING PERIPLASMIC PROTEIN-RELATED"/>
    <property type="match status" value="1"/>
</dbReference>
<dbReference type="InterPro" id="IPR028082">
    <property type="entry name" value="Peripla_BP_I"/>
</dbReference>
<evidence type="ECO:0000259" key="5">
    <source>
        <dbReference type="Pfam" id="PF13407"/>
    </source>
</evidence>
<dbReference type="SUPFAM" id="SSF53822">
    <property type="entry name" value="Periplasmic binding protein-like I"/>
    <property type="match status" value="1"/>
</dbReference>
<dbReference type="InterPro" id="IPR025997">
    <property type="entry name" value="SBP_2_dom"/>
</dbReference>
<keyword evidence="3 4" id="KW-0732">Signal</keyword>